<reference evidence="2 3" key="1">
    <citation type="submission" date="2015-04" db="EMBL/GenBank/DDBJ databases">
        <title>Complete genome sequence of Sulfurovum lithotrophicum ATCC BAA-797T.</title>
        <authorList>
            <person name="Ahn J."/>
            <person name="Park G."/>
            <person name="Jeon W."/>
            <person name="Jang Y."/>
            <person name="Jang M."/>
            <person name="Lee H."/>
            <person name="Lee H."/>
        </authorList>
    </citation>
    <scope>NUCLEOTIDE SEQUENCE [LARGE SCALE GENOMIC DNA]</scope>
    <source>
        <strain evidence="3">ATCC BAA-797 / 42BKT</strain>
    </source>
</reference>
<proteinExistence type="predicted"/>
<keyword evidence="1" id="KW-0472">Membrane</keyword>
<dbReference type="EMBL" id="CP011308">
    <property type="protein sequence ID" value="AKF24392.1"/>
    <property type="molecule type" value="Genomic_DNA"/>
</dbReference>
<dbReference type="KEGG" id="slh:YH65_02515"/>
<organism evidence="2 3">
    <name type="scientific">Sulfurovum lithotrophicum</name>
    <dbReference type="NCBI Taxonomy" id="206403"/>
    <lineage>
        <taxon>Bacteria</taxon>
        <taxon>Pseudomonadati</taxon>
        <taxon>Campylobacterota</taxon>
        <taxon>Epsilonproteobacteria</taxon>
        <taxon>Campylobacterales</taxon>
        <taxon>Sulfurovaceae</taxon>
        <taxon>Sulfurovum</taxon>
    </lineage>
</organism>
<dbReference type="AlphaFoldDB" id="A0A7U4M051"/>
<keyword evidence="1" id="KW-0812">Transmembrane</keyword>
<reference evidence="3" key="2">
    <citation type="journal article" date="2017" name="Stand. Genomic Sci.">
        <title>Complete genome sequence of the sulfur-oxidizing chemolithoautotrophic Sulfurovum lithotrophicum 42BKTT.</title>
        <authorList>
            <person name="Jeon W."/>
            <person name="Priscilla L."/>
            <person name="Park G."/>
            <person name="Lee H."/>
            <person name="Lee N."/>
            <person name="Lee D."/>
            <person name="Kwon H."/>
            <person name="Ahn I."/>
            <person name="Lee C."/>
            <person name="Lee H."/>
            <person name="Ahn J."/>
        </authorList>
    </citation>
    <scope>NUCLEOTIDE SEQUENCE [LARGE SCALE GENOMIC DNA]</scope>
    <source>
        <strain evidence="3">ATCC BAA-797 / 42BKT</strain>
    </source>
</reference>
<evidence type="ECO:0008006" key="4">
    <source>
        <dbReference type="Google" id="ProtNLM"/>
    </source>
</evidence>
<name>A0A7U4M051_9BACT</name>
<evidence type="ECO:0000313" key="2">
    <source>
        <dbReference type="EMBL" id="AKF24392.1"/>
    </source>
</evidence>
<gene>
    <name evidence="2" type="ORF">YH65_02515</name>
</gene>
<evidence type="ECO:0000256" key="1">
    <source>
        <dbReference type="SAM" id="Phobius"/>
    </source>
</evidence>
<keyword evidence="1" id="KW-1133">Transmembrane helix</keyword>
<dbReference type="Proteomes" id="UP000034444">
    <property type="component" value="Chromosome"/>
</dbReference>
<protein>
    <recommendedName>
        <fullName evidence="4">Type II secretion system protein</fullName>
    </recommendedName>
</protein>
<feature type="transmembrane region" description="Helical" evidence="1">
    <location>
        <begin position="21"/>
        <end position="41"/>
    </location>
</feature>
<keyword evidence="3" id="KW-1185">Reference proteome</keyword>
<accession>A0A7U4M051</accession>
<evidence type="ECO:0000313" key="3">
    <source>
        <dbReference type="Proteomes" id="UP000034444"/>
    </source>
</evidence>
<sequence length="260" mass="28351">MVRKTEILPRFTRQRKAIAMIELIFAITIMGIVMMSAPRLIERSTASTYVALQQESIAAAATQMNMIMTTEWDQADTNSTLGAPVLQTGSGTIPNCTTDKPVGVTSASGRYCKDALATNSVFLTATAPGSLGTEEVNATVYNDIDDYNGQSYTVSVYNSENYETYQGDYLDQNITVSSNIYYGDDTPRNVSDTAGTYQTSTTFANPFRHIITANSTNIKLIQVTLTSGNTAGEINDKQIVLTAFMCNIGAPKPKYYNNRP</sequence>